<dbReference type="RefSeq" id="WP_211560518.1">
    <property type="nucleotide sequence ID" value="NZ_JAGVRK010000001.1"/>
</dbReference>
<name>A0ABS5LHZ9_9BACI</name>
<organism evidence="2 3">
    <name type="scientific">Metabacillus flavus</name>
    <dbReference type="NCBI Taxonomy" id="2823519"/>
    <lineage>
        <taxon>Bacteria</taxon>
        <taxon>Bacillati</taxon>
        <taxon>Bacillota</taxon>
        <taxon>Bacilli</taxon>
        <taxon>Bacillales</taxon>
        <taxon>Bacillaceae</taxon>
        <taxon>Metabacillus</taxon>
    </lineage>
</organism>
<reference evidence="2 3" key="1">
    <citation type="submission" date="2021-04" db="EMBL/GenBank/DDBJ databases">
        <title>Metabacillus sp. strain KIGAM252 whole genome sequence.</title>
        <authorList>
            <person name="Seo M.-J."/>
            <person name="Cho E.-S."/>
            <person name="Hwang C.Y."/>
            <person name="Yoon D.J."/>
        </authorList>
    </citation>
    <scope>NUCLEOTIDE SEQUENCE [LARGE SCALE GENOMIC DNA]</scope>
    <source>
        <strain evidence="2 3">KIGAM252</strain>
    </source>
</reference>
<evidence type="ECO:0000256" key="1">
    <source>
        <dbReference type="SAM" id="MobiDB-lite"/>
    </source>
</evidence>
<gene>
    <name evidence="2" type="ORF">J9317_16665</name>
</gene>
<dbReference type="EMBL" id="JAGVRK010000001">
    <property type="protein sequence ID" value="MBS2970381.1"/>
    <property type="molecule type" value="Genomic_DNA"/>
</dbReference>
<evidence type="ECO:0000313" key="2">
    <source>
        <dbReference type="EMBL" id="MBS2970381.1"/>
    </source>
</evidence>
<proteinExistence type="predicted"/>
<comment type="caution">
    <text evidence="2">The sequence shown here is derived from an EMBL/GenBank/DDBJ whole genome shotgun (WGS) entry which is preliminary data.</text>
</comment>
<sequence>MKEKIIQNDELWEKAGKEIREKMPQHIIERLAREIYKRYPFTRIKEDSESRSEHNEGKNHTQP</sequence>
<dbReference type="Proteomes" id="UP000682403">
    <property type="component" value="Unassembled WGS sequence"/>
</dbReference>
<evidence type="ECO:0000313" key="3">
    <source>
        <dbReference type="Proteomes" id="UP000682403"/>
    </source>
</evidence>
<accession>A0ABS5LHZ9</accession>
<protein>
    <submittedName>
        <fullName evidence="2">Uncharacterized protein</fullName>
    </submittedName>
</protein>
<feature type="region of interest" description="Disordered" evidence="1">
    <location>
        <begin position="42"/>
        <end position="63"/>
    </location>
</feature>
<keyword evidence="3" id="KW-1185">Reference proteome</keyword>